<dbReference type="GO" id="GO:0006508">
    <property type="term" value="P:proteolysis"/>
    <property type="evidence" value="ECO:0007669"/>
    <property type="project" value="UniProtKB-KW"/>
</dbReference>
<evidence type="ECO:0000256" key="6">
    <source>
        <dbReference type="ARBA" id="ARBA00049972"/>
    </source>
</evidence>
<evidence type="ECO:0000256" key="1">
    <source>
        <dbReference type="ARBA" id="ARBA00009528"/>
    </source>
</evidence>
<dbReference type="InterPro" id="IPR011356">
    <property type="entry name" value="Leucine_aapep/pepB"/>
</dbReference>
<dbReference type="PANTHER" id="PTHR11963">
    <property type="entry name" value="LEUCINE AMINOPEPTIDASE-RELATED"/>
    <property type="match status" value="1"/>
</dbReference>
<evidence type="ECO:0000259" key="9">
    <source>
        <dbReference type="PROSITE" id="PS00631"/>
    </source>
</evidence>
<dbReference type="Gene3D" id="3.40.630.10">
    <property type="entry name" value="Zn peptidases"/>
    <property type="match status" value="1"/>
</dbReference>
<gene>
    <name evidence="10" type="ORF">BUZ57_00845</name>
</gene>
<dbReference type="SUPFAM" id="SSF52949">
    <property type="entry name" value="Macro domain-like"/>
    <property type="match status" value="1"/>
</dbReference>
<organism evidence="10 11">
    <name type="scientific">Staphylococcus hyicus</name>
    <dbReference type="NCBI Taxonomy" id="1284"/>
    <lineage>
        <taxon>Bacteria</taxon>
        <taxon>Bacillati</taxon>
        <taxon>Bacillota</taxon>
        <taxon>Bacilli</taxon>
        <taxon>Bacillales</taxon>
        <taxon>Staphylococcaceae</taxon>
        <taxon>Staphylococcus</taxon>
    </lineage>
</organism>
<dbReference type="Gene3D" id="3.40.220.10">
    <property type="entry name" value="Leucine Aminopeptidase, subunit E, domain 1"/>
    <property type="match status" value="1"/>
</dbReference>
<evidence type="ECO:0000256" key="3">
    <source>
        <dbReference type="ARBA" id="ARBA00022670"/>
    </source>
</evidence>
<dbReference type="GO" id="GO:0030145">
    <property type="term" value="F:manganese ion binding"/>
    <property type="evidence" value="ECO:0007669"/>
    <property type="project" value="InterPro"/>
</dbReference>
<proteinExistence type="inferred from homology"/>
<dbReference type="PRINTS" id="PR00481">
    <property type="entry name" value="LAMNOPPTDASE"/>
</dbReference>
<keyword evidence="4" id="KW-0378">Hydrolase</keyword>
<comment type="similarity">
    <text evidence="1">Belongs to the peptidase M17 family.</text>
</comment>
<comment type="caution">
    <text evidence="10">The sequence shown here is derived from an EMBL/GenBank/DDBJ whole genome shotgun (WGS) entry which is preliminary data.</text>
</comment>
<dbReference type="Proteomes" id="UP000285625">
    <property type="component" value="Unassembled WGS sequence"/>
</dbReference>
<dbReference type="InterPro" id="IPR043472">
    <property type="entry name" value="Macro_dom-like"/>
</dbReference>
<dbReference type="CDD" id="cd00433">
    <property type="entry name" value="Peptidase_M17"/>
    <property type="match status" value="1"/>
</dbReference>
<evidence type="ECO:0000256" key="4">
    <source>
        <dbReference type="ARBA" id="ARBA00022801"/>
    </source>
</evidence>
<comment type="function">
    <text evidence="6">Presumably involved in the processing and regular turnover of intracellular proteins. Catalyzes the removal of unsubstituted N-terminal amino acids from various peptides.</text>
</comment>
<feature type="domain" description="Cytosol aminopeptidase" evidence="9">
    <location>
        <begin position="335"/>
        <end position="342"/>
    </location>
</feature>
<evidence type="ECO:0000313" key="10">
    <source>
        <dbReference type="EMBL" id="RIO47583.1"/>
    </source>
</evidence>
<dbReference type="InterPro" id="IPR000819">
    <property type="entry name" value="Peptidase_M17_C"/>
</dbReference>
<dbReference type="InterPro" id="IPR008283">
    <property type="entry name" value="Peptidase_M17_N"/>
</dbReference>
<evidence type="ECO:0000256" key="7">
    <source>
        <dbReference type="ARBA" id="ARBA00050021"/>
    </source>
</evidence>
<sequence>MTVQTSLSVLVIGIPEHLNQYTEEVKENHSFIEALAPLKTQHIISSDLGVIRDTALYMNHQWCRVVTVGLGNLKTRTTTDYLKLWGNVFQYLQKQSIEAIRLYLPTFLAKSIEPETIFNLMGLQQEQATYMFDSYKSDKSAPYSLHIQIEPERFNRFEAVIQEGRQLGRAINVARDLGNMPPNILTPAYFATLIEDHFKNTLVRVDIKDGTMIQQEGFGLLHAVGKGSSNPPRLITLEYNGNPNQRDQTIALVGKGITYDSGGYSIKSKNGMPTMKYDMCGAANVIGMIDAIQSLQLKVNVVGVIAAAENMIAPHAMKPDDVFTALSGETVEVPNTDAEGRLVLADASYYANQFQPSFIMDFATLTGAAIVALGDDKTAVFNKGVSTVQLQDILKHAQMFDEPTFELPITKTERANIKKSDVADLTNHVNADGKALFAAAFITHFSGQTPHLHFDIAGPATINKASFKGPKGATGVMISTIVNYLKQTYGH</sequence>
<keyword evidence="3" id="KW-0645">Protease</keyword>
<evidence type="ECO:0000313" key="11">
    <source>
        <dbReference type="Proteomes" id="UP000285625"/>
    </source>
</evidence>
<name>A0A418JLZ8_STAHY</name>
<keyword evidence="2 10" id="KW-0031">Aminopeptidase</keyword>
<dbReference type="Pfam" id="PF00883">
    <property type="entry name" value="Peptidase_M17"/>
    <property type="match status" value="1"/>
</dbReference>
<evidence type="ECO:0000256" key="5">
    <source>
        <dbReference type="ARBA" id="ARBA00033172"/>
    </source>
</evidence>
<dbReference type="AlphaFoldDB" id="A0A418JLZ8"/>
<evidence type="ECO:0000256" key="2">
    <source>
        <dbReference type="ARBA" id="ARBA00022438"/>
    </source>
</evidence>
<accession>A0A418JLZ8</accession>
<dbReference type="EMBL" id="QXVO01000002">
    <property type="protein sequence ID" value="RIO47583.1"/>
    <property type="molecule type" value="Genomic_DNA"/>
</dbReference>
<evidence type="ECO:0000256" key="8">
    <source>
        <dbReference type="ARBA" id="ARBA00050061"/>
    </source>
</evidence>
<protein>
    <recommendedName>
        <fullName evidence="7">Probable cytosol aminopeptidase</fullName>
    </recommendedName>
    <alternativeName>
        <fullName evidence="8">Leucine aminopeptidase</fullName>
    </alternativeName>
    <alternativeName>
        <fullName evidence="5">Leucyl aminopeptidase</fullName>
    </alternativeName>
</protein>
<reference evidence="10 11" key="1">
    <citation type="journal article" date="2016" name="Front. Microbiol.">
        <title>Comprehensive Phylogenetic Analysis of Bovine Non-aureus Staphylococci Species Based on Whole-Genome Sequencing.</title>
        <authorList>
            <person name="Naushad S."/>
            <person name="Barkema H.W."/>
            <person name="Luby C."/>
            <person name="Condas L.A."/>
            <person name="Nobrega D.B."/>
            <person name="Carson D.A."/>
            <person name="De Buck J."/>
        </authorList>
    </citation>
    <scope>NUCLEOTIDE SEQUENCE [LARGE SCALE GENOMIC DNA]</scope>
    <source>
        <strain evidence="10 11">SNUC 5959</strain>
    </source>
</reference>
<dbReference type="STRING" id="1284.SHYC_09565"/>
<dbReference type="GO" id="GO:0005737">
    <property type="term" value="C:cytoplasm"/>
    <property type="evidence" value="ECO:0007669"/>
    <property type="project" value="InterPro"/>
</dbReference>
<dbReference type="PANTHER" id="PTHR11963:SF23">
    <property type="entry name" value="CYTOSOL AMINOPEPTIDASE"/>
    <property type="match status" value="1"/>
</dbReference>
<dbReference type="GO" id="GO:0070006">
    <property type="term" value="F:metalloaminopeptidase activity"/>
    <property type="evidence" value="ECO:0007669"/>
    <property type="project" value="InterPro"/>
</dbReference>
<dbReference type="Pfam" id="PF02789">
    <property type="entry name" value="Peptidase_M17_N"/>
    <property type="match status" value="1"/>
</dbReference>
<dbReference type="SUPFAM" id="SSF53187">
    <property type="entry name" value="Zn-dependent exopeptidases"/>
    <property type="match status" value="1"/>
</dbReference>
<dbReference type="PROSITE" id="PS00631">
    <property type="entry name" value="CYTOSOL_AP"/>
    <property type="match status" value="1"/>
</dbReference>